<proteinExistence type="predicted"/>
<dbReference type="InterPro" id="IPR003115">
    <property type="entry name" value="ParB_N"/>
</dbReference>
<feature type="domain" description="ParB-like N-terminal" evidence="1">
    <location>
        <begin position="10"/>
        <end position="99"/>
    </location>
</feature>
<accession>I4YT97</accession>
<dbReference type="AlphaFoldDB" id="I4YT97"/>
<sequence>MSYTGSVETQIVSLSHLIRDPKFQVRRKLDQPTINRYVEVLKAGNSMPPIQVVFINDAPVLMDGWHRVAAMEQLGKPEAEAVILEATEQEAYWIAAKANMEHGLPLKKSEQRKVFRAYIRAGQHKKGRGRYKSYREMQSDLSISYSTIRTWMFKDFPRTAARLGGNDEFKGSGGLRSSHDLSSIQANAMQGLQEAHRAFQSTVDPNVRGEIISRMDELLADMKQSGNWVPPMLPDF</sequence>
<dbReference type="eggNOG" id="COG1475">
    <property type="taxonomic scope" value="Bacteria"/>
</dbReference>
<dbReference type="RefSeq" id="WP_009763239.1">
    <property type="nucleotide sequence ID" value="NZ_CP141048.1"/>
</dbReference>
<dbReference type="Gene3D" id="3.90.1530.10">
    <property type="entry name" value="Conserved hypothetical protein from pyrococcus furiosus pfu- 392566-001, ParB domain"/>
    <property type="match status" value="1"/>
</dbReference>
<dbReference type="SUPFAM" id="SSF110849">
    <property type="entry name" value="ParB/Sulfiredoxin"/>
    <property type="match status" value="1"/>
</dbReference>
<dbReference type="STRING" id="864069.MicloDRAFT_00037450"/>
<name>I4YT97_9HYPH</name>
<dbReference type="Pfam" id="PF02195">
    <property type="entry name" value="ParB_N"/>
    <property type="match status" value="1"/>
</dbReference>
<dbReference type="Proteomes" id="UP000003947">
    <property type="component" value="Unassembled WGS sequence"/>
</dbReference>
<dbReference type="PATRIC" id="fig|864069.3.peg.4069"/>
<organism evidence="2 3">
    <name type="scientific">Microvirga lotononidis</name>
    <dbReference type="NCBI Taxonomy" id="864069"/>
    <lineage>
        <taxon>Bacteria</taxon>
        <taxon>Pseudomonadati</taxon>
        <taxon>Pseudomonadota</taxon>
        <taxon>Alphaproteobacteria</taxon>
        <taxon>Hyphomicrobiales</taxon>
        <taxon>Methylobacteriaceae</taxon>
        <taxon>Microvirga</taxon>
    </lineage>
</organism>
<reference evidence="2 3" key="1">
    <citation type="submission" date="2012-02" db="EMBL/GenBank/DDBJ databases">
        <title>Improved High-Quality Draft sequence of Microvirga sp. WSM3557.</title>
        <authorList>
            <consortium name="US DOE Joint Genome Institute"/>
            <person name="Lucas S."/>
            <person name="Han J."/>
            <person name="Lapidus A."/>
            <person name="Cheng J.-F."/>
            <person name="Goodwin L."/>
            <person name="Pitluck S."/>
            <person name="Peters L."/>
            <person name="Zhang X."/>
            <person name="Detter J.C."/>
            <person name="Han C."/>
            <person name="Tapia R."/>
            <person name="Land M."/>
            <person name="Hauser L."/>
            <person name="Kyrpides N."/>
            <person name="Ivanova N."/>
            <person name="Pagani I."/>
            <person name="Brau L."/>
            <person name="Yates R."/>
            <person name="O'Hara G."/>
            <person name="Rui T."/>
            <person name="Howieson J."/>
            <person name="Reeve W."/>
            <person name="Woyke T."/>
        </authorList>
    </citation>
    <scope>NUCLEOTIDE SEQUENCE [LARGE SCALE GENOMIC DNA]</scope>
    <source>
        <strain evidence="2 3">WSM3557</strain>
    </source>
</reference>
<dbReference type="HOGENOM" id="CLU_088254_0_0_5"/>
<keyword evidence="3" id="KW-1185">Reference proteome</keyword>
<evidence type="ECO:0000313" key="3">
    <source>
        <dbReference type="Proteomes" id="UP000003947"/>
    </source>
</evidence>
<dbReference type="InterPro" id="IPR036086">
    <property type="entry name" value="ParB/Sulfiredoxin_sf"/>
</dbReference>
<dbReference type="EMBL" id="JH660645">
    <property type="protein sequence ID" value="EIM27189.1"/>
    <property type="molecule type" value="Genomic_DNA"/>
</dbReference>
<evidence type="ECO:0000313" key="2">
    <source>
        <dbReference type="EMBL" id="EIM27189.1"/>
    </source>
</evidence>
<dbReference type="OrthoDB" id="8365031at2"/>
<protein>
    <submittedName>
        <fullName evidence="2">ParB-like nuclease</fullName>
    </submittedName>
</protein>
<evidence type="ECO:0000259" key="1">
    <source>
        <dbReference type="Pfam" id="PF02195"/>
    </source>
</evidence>
<gene>
    <name evidence="2" type="ORF">MicloDRAFT_00037450</name>
</gene>